<evidence type="ECO:0000313" key="5">
    <source>
        <dbReference type="EMBL" id="AMY12782.1"/>
    </source>
</evidence>
<comment type="pathway">
    <text evidence="1">Cofactor biosynthesis; thiamine diphosphate biosynthesis.</text>
</comment>
<dbReference type="GO" id="GO:0009229">
    <property type="term" value="P:thiamine diphosphate biosynthetic process"/>
    <property type="evidence" value="ECO:0007669"/>
    <property type="project" value="UniProtKB-UniPathway"/>
</dbReference>
<dbReference type="STRING" id="1855912.LuPra_06064"/>
<dbReference type="GO" id="GO:0005737">
    <property type="term" value="C:cytoplasm"/>
    <property type="evidence" value="ECO:0007669"/>
    <property type="project" value="TreeGrafter"/>
</dbReference>
<dbReference type="Pfam" id="PF01266">
    <property type="entry name" value="DAO"/>
    <property type="match status" value="1"/>
</dbReference>
<feature type="domain" description="FAD dependent oxidoreductase" evidence="4">
    <location>
        <begin position="7"/>
        <end position="350"/>
    </location>
</feature>
<dbReference type="SUPFAM" id="SSF51905">
    <property type="entry name" value="FAD/NAD(P)-binding domain"/>
    <property type="match status" value="1"/>
</dbReference>
<dbReference type="Gene3D" id="3.30.9.10">
    <property type="entry name" value="D-Amino Acid Oxidase, subunit A, domain 2"/>
    <property type="match status" value="1"/>
</dbReference>
<dbReference type="UniPathway" id="UPA00060"/>
<dbReference type="OrthoDB" id="9794226at2"/>
<evidence type="ECO:0000256" key="2">
    <source>
        <dbReference type="ARBA" id="ARBA00022977"/>
    </source>
</evidence>
<dbReference type="PANTHER" id="PTHR13847:SF289">
    <property type="entry name" value="GLYCINE OXIDASE"/>
    <property type="match status" value="1"/>
</dbReference>
<dbReference type="EMBL" id="CP015136">
    <property type="protein sequence ID" value="AMY12782.1"/>
    <property type="molecule type" value="Genomic_DNA"/>
</dbReference>
<keyword evidence="6" id="KW-1185">Reference proteome</keyword>
<protein>
    <submittedName>
        <fullName evidence="5">Glycine oxidase</fullName>
        <ecNumber evidence="5">1.4.3.19</ecNumber>
    </submittedName>
</protein>
<proteinExistence type="predicted"/>
<dbReference type="Gene3D" id="3.50.50.60">
    <property type="entry name" value="FAD/NAD(P)-binding domain"/>
    <property type="match status" value="1"/>
</dbReference>
<dbReference type="GO" id="GO:0050660">
    <property type="term" value="F:flavin adenine dinucleotide binding"/>
    <property type="evidence" value="ECO:0007669"/>
    <property type="project" value="InterPro"/>
</dbReference>
<dbReference type="GO" id="GO:0009228">
    <property type="term" value="P:thiamine biosynthetic process"/>
    <property type="evidence" value="ECO:0007669"/>
    <property type="project" value="UniProtKB-KW"/>
</dbReference>
<dbReference type="KEGG" id="abac:LuPra_06064"/>
<dbReference type="InterPro" id="IPR012727">
    <property type="entry name" value="Gly_oxidase_ThiO"/>
</dbReference>
<keyword evidence="2" id="KW-0784">Thiamine biosynthesis</keyword>
<keyword evidence="3 5" id="KW-0560">Oxidoreductase</keyword>
<name>A0A143PW22_LUTPR</name>
<organism evidence="5 6">
    <name type="scientific">Luteitalea pratensis</name>
    <dbReference type="NCBI Taxonomy" id="1855912"/>
    <lineage>
        <taxon>Bacteria</taxon>
        <taxon>Pseudomonadati</taxon>
        <taxon>Acidobacteriota</taxon>
        <taxon>Vicinamibacteria</taxon>
        <taxon>Vicinamibacterales</taxon>
        <taxon>Vicinamibacteraceae</taxon>
        <taxon>Luteitalea</taxon>
    </lineage>
</organism>
<dbReference type="InterPro" id="IPR036188">
    <property type="entry name" value="FAD/NAD-bd_sf"/>
</dbReference>
<dbReference type="PANTHER" id="PTHR13847">
    <property type="entry name" value="SARCOSINE DEHYDROGENASE-RELATED"/>
    <property type="match status" value="1"/>
</dbReference>
<dbReference type="EC" id="1.4.3.19" evidence="5"/>
<dbReference type="NCBIfam" id="TIGR02352">
    <property type="entry name" value="thiamin_ThiO"/>
    <property type="match status" value="1"/>
</dbReference>
<dbReference type="AlphaFoldDB" id="A0A143PW22"/>
<dbReference type="GO" id="GO:0043799">
    <property type="term" value="F:glycine oxidase activity"/>
    <property type="evidence" value="ECO:0007669"/>
    <property type="project" value="UniProtKB-EC"/>
</dbReference>
<accession>A0A143PW22</accession>
<dbReference type="InterPro" id="IPR006076">
    <property type="entry name" value="FAD-dep_OxRdtase"/>
</dbReference>
<sequence length="369" mass="38989">MNVVSSDVIVVGAGLIGCAVAHALSRQGAAVLMIDAGAPGSGASQASAGMLCPHIEGSHDPILQQLGAESLARYDTFIHRVRSDSGMDVPYVRNGTLQVAGTDEAAVALANLAESLHAQGVSCQLAEGEAEVRELEPLVRPQRAGLLIQSHGAVRTRDLVEALLHASLHQGARCHQSERVERVAHQDRHVVVETHAHTFHAPHVVVTSGAWSMHLQVEGHPVIPTHPVRGQLLRLQMVDRGLRRVLWGPDIYMVPWADEVLVGATIEHVGFDARATVGGVSQLCAAAEALVPNLSDATFTEVRVGLRPGSPDGLPLIGASERMPGLLYATGHFRNGALLAPLTADLVTDLIRTSSAVVPPAISASRFDL</sequence>
<dbReference type="RefSeq" id="WP_157899865.1">
    <property type="nucleotide sequence ID" value="NZ_CP015136.1"/>
</dbReference>
<gene>
    <name evidence="5" type="primary">thiO</name>
    <name evidence="5" type="ORF">LuPra_06064</name>
</gene>
<dbReference type="Proteomes" id="UP000076079">
    <property type="component" value="Chromosome"/>
</dbReference>
<evidence type="ECO:0000259" key="4">
    <source>
        <dbReference type="Pfam" id="PF01266"/>
    </source>
</evidence>
<reference evidence="5 6" key="1">
    <citation type="journal article" date="2016" name="Genome Announc.">
        <title>First Complete Genome Sequence of a Subdivision 6 Acidobacterium Strain.</title>
        <authorList>
            <person name="Huang S."/>
            <person name="Vieira S."/>
            <person name="Bunk B."/>
            <person name="Riedel T."/>
            <person name="Sproer C."/>
            <person name="Overmann J."/>
        </authorList>
    </citation>
    <scope>NUCLEOTIDE SEQUENCE [LARGE SCALE GENOMIC DNA]</scope>
    <source>
        <strain evidence="6">DSM 100886 HEG_-6_39</strain>
    </source>
</reference>
<dbReference type="SUPFAM" id="SSF54373">
    <property type="entry name" value="FAD-linked reductases, C-terminal domain"/>
    <property type="match status" value="1"/>
</dbReference>
<evidence type="ECO:0000313" key="6">
    <source>
        <dbReference type="Proteomes" id="UP000076079"/>
    </source>
</evidence>
<evidence type="ECO:0000256" key="1">
    <source>
        <dbReference type="ARBA" id="ARBA00004948"/>
    </source>
</evidence>
<evidence type="ECO:0000256" key="3">
    <source>
        <dbReference type="ARBA" id="ARBA00023002"/>
    </source>
</evidence>
<reference evidence="6" key="2">
    <citation type="submission" date="2016-04" db="EMBL/GenBank/DDBJ databases">
        <title>First Complete Genome Sequence of a Subdivision 6 Acidobacterium.</title>
        <authorList>
            <person name="Huang S."/>
            <person name="Vieira S."/>
            <person name="Bunk B."/>
            <person name="Riedel T."/>
            <person name="Sproeer C."/>
            <person name="Overmann J."/>
        </authorList>
    </citation>
    <scope>NUCLEOTIDE SEQUENCE [LARGE SCALE GENOMIC DNA]</scope>
    <source>
        <strain evidence="6">DSM 100886 HEG_-6_39</strain>
    </source>
</reference>